<keyword evidence="4" id="KW-1185">Reference proteome</keyword>
<dbReference type="AlphaFoldDB" id="A0A1W0WJ58"/>
<name>A0A1W0WJ58_HYPEX</name>
<dbReference type="PROSITE" id="PS50026">
    <property type="entry name" value="EGF_3"/>
    <property type="match status" value="1"/>
</dbReference>
<gene>
    <name evidence="3" type="ORF">BV898_10581</name>
</gene>
<comment type="caution">
    <text evidence="1">Lacks conserved residue(s) required for the propagation of feature annotation.</text>
</comment>
<organism evidence="3 4">
    <name type="scientific">Hypsibius exemplaris</name>
    <name type="common">Freshwater tardigrade</name>
    <dbReference type="NCBI Taxonomy" id="2072580"/>
    <lineage>
        <taxon>Eukaryota</taxon>
        <taxon>Metazoa</taxon>
        <taxon>Ecdysozoa</taxon>
        <taxon>Tardigrada</taxon>
        <taxon>Eutardigrada</taxon>
        <taxon>Parachela</taxon>
        <taxon>Hypsibioidea</taxon>
        <taxon>Hypsibiidae</taxon>
        <taxon>Hypsibius</taxon>
    </lineage>
</organism>
<evidence type="ECO:0000313" key="3">
    <source>
        <dbReference type="EMBL" id="OQV15197.1"/>
    </source>
</evidence>
<dbReference type="OrthoDB" id="5985519at2759"/>
<evidence type="ECO:0000313" key="4">
    <source>
        <dbReference type="Proteomes" id="UP000192578"/>
    </source>
</evidence>
<proteinExistence type="predicted"/>
<dbReference type="Proteomes" id="UP000192578">
    <property type="component" value="Unassembled WGS sequence"/>
</dbReference>
<dbReference type="EMBL" id="MTYJ01000092">
    <property type="protein sequence ID" value="OQV15197.1"/>
    <property type="molecule type" value="Genomic_DNA"/>
</dbReference>
<comment type="caution">
    <text evidence="3">The sequence shown here is derived from an EMBL/GenBank/DDBJ whole genome shotgun (WGS) entry which is preliminary data.</text>
</comment>
<feature type="domain" description="EGF-like" evidence="2">
    <location>
        <begin position="406"/>
        <end position="446"/>
    </location>
</feature>
<evidence type="ECO:0000256" key="1">
    <source>
        <dbReference type="PROSITE-ProRule" id="PRU00076"/>
    </source>
</evidence>
<dbReference type="InterPro" id="IPR000742">
    <property type="entry name" value="EGF"/>
</dbReference>
<keyword evidence="1" id="KW-0245">EGF-like domain</keyword>
<protein>
    <recommendedName>
        <fullName evidence="2">EGF-like domain-containing protein</fullName>
    </recommendedName>
</protein>
<dbReference type="CDD" id="cd00054">
    <property type="entry name" value="EGF_CA"/>
    <property type="match status" value="1"/>
</dbReference>
<sequence length="546" mass="62445">MASVGCRYHYYFLLCAVSFKSVRNYELRVDKEPLKYAHCAQHDLDLWYTPDKASFAYCYPGMEPHETPESRILRNPQNPEEIELKLYFLQQKFPHVEKFLDDPGFHDRNPDHTWKRILRHVVTWMGEHKFLEVDPRVFAKLAEVPQDRFMQRVLYRQFPVPVLSDLHPIVQEACEKGLLYCLKLVHEYAVAHAQRFNRYLNSEKSFFSRQYGLLRSSGKRHSSEMTSLALDYARKDFCAAQGKGTGKFKAIQCIRPEAVDSYWGKIYSDVYKVRRRPNLAYTLATLNGFHCNTIGPCQVPIDGKAGRKWQDDEIFWDFSCAMAAFCPDVCCGGYKNPLEDPRDIEKCTKKDRDYPCRDGAQNDNCDYDIKDNGNFFDLIQNRINITCGCNEKDGKKWDSGLAACLDVDECIEANPCNRDAEVCINRLNGTKPLCVCEFGFYRKSGAGQCVVDPNSGLFSSIDAAELEMKQLYSPIVEGKVPNYTLVGKEAETDALKTALGKIGSAFGAKSRGDRARSCLLHHQLVSANFFSLMQLILRLLNISINR</sequence>
<accession>A0A1W0WJ58</accession>
<evidence type="ECO:0000259" key="2">
    <source>
        <dbReference type="PROSITE" id="PS50026"/>
    </source>
</evidence>
<reference evidence="4" key="1">
    <citation type="submission" date="2017-01" db="EMBL/GenBank/DDBJ databases">
        <title>Comparative genomics of anhydrobiosis in the tardigrade Hypsibius dujardini.</title>
        <authorList>
            <person name="Yoshida Y."/>
            <person name="Koutsovoulos G."/>
            <person name="Laetsch D."/>
            <person name="Stevens L."/>
            <person name="Kumar S."/>
            <person name="Horikawa D."/>
            <person name="Ishino K."/>
            <person name="Komine S."/>
            <person name="Tomita M."/>
            <person name="Blaxter M."/>
            <person name="Arakawa K."/>
        </authorList>
    </citation>
    <scope>NUCLEOTIDE SEQUENCE [LARGE SCALE GENOMIC DNA]</scope>
    <source>
        <strain evidence="4">Z151</strain>
    </source>
</reference>